<evidence type="ECO:0000256" key="3">
    <source>
        <dbReference type="ARBA" id="ARBA00022723"/>
    </source>
</evidence>
<dbReference type="Pfam" id="PF21355">
    <property type="entry name" value="TRAF-mep_MATH"/>
    <property type="match status" value="1"/>
</dbReference>
<dbReference type="PROSITE" id="PS50145">
    <property type="entry name" value="ZF_TRAF"/>
    <property type="match status" value="2"/>
</dbReference>
<dbReference type="OMA" id="NCGERIN"/>
<evidence type="ECO:0000256" key="8">
    <source>
        <dbReference type="SAM" id="MobiDB-lite"/>
    </source>
</evidence>
<feature type="domain" description="TRAF-type" evidence="9">
    <location>
        <begin position="9"/>
        <end position="59"/>
    </location>
</feature>
<keyword evidence="11" id="KW-1185">Reference proteome</keyword>
<evidence type="ECO:0000256" key="7">
    <source>
        <dbReference type="PROSITE-ProRule" id="PRU00207"/>
    </source>
</evidence>
<proteinExistence type="predicted"/>
<dbReference type="Proteomes" id="UP000271162">
    <property type="component" value="Unassembled WGS sequence"/>
</dbReference>
<comment type="subcellular location">
    <subcellularLocation>
        <location evidence="1">Cytoplasm</location>
    </subcellularLocation>
</comment>
<dbReference type="SUPFAM" id="SSF49599">
    <property type="entry name" value="TRAF domain-like"/>
    <property type="match status" value="2"/>
</dbReference>
<dbReference type="GO" id="GO:0005737">
    <property type="term" value="C:cytoplasm"/>
    <property type="evidence" value="ECO:0007669"/>
    <property type="project" value="UniProtKB-SubCell"/>
</dbReference>
<dbReference type="InterPro" id="IPR013083">
    <property type="entry name" value="Znf_RING/FYVE/PHD"/>
</dbReference>
<evidence type="ECO:0000256" key="4">
    <source>
        <dbReference type="ARBA" id="ARBA00022737"/>
    </source>
</evidence>
<dbReference type="GO" id="GO:0043122">
    <property type="term" value="P:regulation of canonical NF-kappaB signal transduction"/>
    <property type="evidence" value="ECO:0007669"/>
    <property type="project" value="TreeGrafter"/>
</dbReference>
<feature type="domain" description="TRAF-type" evidence="9">
    <location>
        <begin position="61"/>
        <end position="108"/>
    </location>
</feature>
<keyword evidence="2" id="KW-0963">Cytoplasm</keyword>
<evidence type="ECO:0000256" key="1">
    <source>
        <dbReference type="ARBA" id="ARBA00004496"/>
    </source>
</evidence>
<accession>A0A0N4XEQ3</accession>
<dbReference type="Pfam" id="PF02176">
    <property type="entry name" value="zf-TRAF"/>
    <property type="match status" value="1"/>
</dbReference>
<dbReference type="InterPro" id="IPR008974">
    <property type="entry name" value="TRAF-like"/>
</dbReference>
<sequence>MQVALDTKHAENCDWQGVPCSNCNKLVAQRELNSHLSECQKMRGKCSYCNMMVKTASMEKHLKICPKMIISCPFQCGLMDRTREEIEEHRASCPNVDNACPFAELGCTYIGMLSHSTSDKTTVQQHLAEEPIRHLMYLCDEVTDLKAITANEMFGPQLSGTRPVIYSEPFVTGRHGYKMVASACLFGDGPYRGKFMAVYLTLMKGKYDSLLEWPFEHTVCITLLDQNPNYSERCDVCYRLDTRKIQEKTDFLQRPLNEKNGSFGAQTFCRLEVMDTFVRSLPTLRPPTTRSGVASVNDVKVESPSTMEGRSTPRAGTPQKPPPTGQGPRLKTSDGPATKPPTAPHIVTESNEPPKDPAMDDLRTKL</sequence>
<dbReference type="InterPro" id="IPR001293">
    <property type="entry name" value="Znf_TRAF"/>
</dbReference>
<organism evidence="12">
    <name type="scientific">Nippostrongylus brasiliensis</name>
    <name type="common">Rat hookworm</name>
    <dbReference type="NCBI Taxonomy" id="27835"/>
    <lineage>
        <taxon>Eukaryota</taxon>
        <taxon>Metazoa</taxon>
        <taxon>Ecdysozoa</taxon>
        <taxon>Nematoda</taxon>
        <taxon>Chromadorea</taxon>
        <taxon>Rhabditida</taxon>
        <taxon>Rhabditina</taxon>
        <taxon>Rhabditomorpha</taxon>
        <taxon>Strongyloidea</taxon>
        <taxon>Heligmosomidae</taxon>
        <taxon>Nippostrongylus</taxon>
    </lineage>
</organism>
<dbReference type="InterPro" id="IPR049342">
    <property type="entry name" value="TRAF1-6_MATH_dom"/>
</dbReference>
<dbReference type="Gene3D" id="2.60.210.10">
    <property type="entry name" value="Apoptosis, Tumor Necrosis Factor Receptor Associated Protein 2, Chain A"/>
    <property type="match status" value="1"/>
</dbReference>
<gene>
    <name evidence="10" type="ORF">NBR_LOCUS1006</name>
</gene>
<keyword evidence="3 7" id="KW-0479">Metal-binding</keyword>
<evidence type="ECO:0000313" key="10">
    <source>
        <dbReference type="EMBL" id="VDL64185.1"/>
    </source>
</evidence>
<dbReference type="STRING" id="27835.A0A0N4XEQ3"/>
<evidence type="ECO:0000259" key="9">
    <source>
        <dbReference type="PROSITE" id="PS50145"/>
    </source>
</evidence>
<keyword evidence="6 7" id="KW-0862">Zinc</keyword>
<dbReference type="SMART" id="SM00061">
    <property type="entry name" value="MATH"/>
    <property type="match status" value="1"/>
</dbReference>
<evidence type="ECO:0000313" key="11">
    <source>
        <dbReference type="Proteomes" id="UP000271162"/>
    </source>
</evidence>
<evidence type="ECO:0000313" key="12">
    <source>
        <dbReference type="WBParaSite" id="NBR_0000100501-mRNA-1"/>
    </source>
</evidence>
<dbReference type="PANTHER" id="PTHR10131">
    <property type="entry name" value="TNF RECEPTOR ASSOCIATED FACTOR"/>
    <property type="match status" value="1"/>
</dbReference>
<feature type="compositionally biased region" description="Basic and acidic residues" evidence="8">
    <location>
        <begin position="352"/>
        <end position="366"/>
    </location>
</feature>
<name>A0A0N4XEQ3_NIPBR</name>
<dbReference type="EMBL" id="UYSL01000644">
    <property type="protein sequence ID" value="VDL64185.1"/>
    <property type="molecule type" value="Genomic_DNA"/>
</dbReference>
<dbReference type="Gene3D" id="3.30.40.10">
    <property type="entry name" value="Zinc/RING finger domain, C3HC4 (zinc finger)"/>
    <property type="match status" value="2"/>
</dbReference>
<dbReference type="WBParaSite" id="NBR_0000100501-mRNA-1">
    <property type="protein sequence ID" value="NBR_0000100501-mRNA-1"/>
    <property type="gene ID" value="NBR_0000100501"/>
</dbReference>
<reference evidence="12" key="1">
    <citation type="submission" date="2017-02" db="UniProtKB">
        <authorList>
            <consortium name="WormBaseParasite"/>
        </authorList>
    </citation>
    <scope>IDENTIFICATION</scope>
</reference>
<dbReference type="InterPro" id="IPR002083">
    <property type="entry name" value="MATH/TRAF_dom"/>
</dbReference>
<feature type="zinc finger region" description="TRAF-type" evidence="7">
    <location>
        <begin position="61"/>
        <end position="108"/>
    </location>
</feature>
<keyword evidence="4" id="KW-0677">Repeat</keyword>
<evidence type="ECO:0000256" key="2">
    <source>
        <dbReference type="ARBA" id="ARBA00022490"/>
    </source>
</evidence>
<feature type="region of interest" description="Disordered" evidence="8">
    <location>
        <begin position="282"/>
        <end position="366"/>
    </location>
</feature>
<dbReference type="GO" id="GO:0008270">
    <property type="term" value="F:zinc ion binding"/>
    <property type="evidence" value="ECO:0007669"/>
    <property type="project" value="UniProtKB-KW"/>
</dbReference>
<dbReference type="AlphaFoldDB" id="A0A0N4XEQ3"/>
<keyword evidence="5 7" id="KW-0863">Zinc-finger</keyword>
<feature type="zinc finger region" description="TRAF-type" evidence="7">
    <location>
        <begin position="9"/>
        <end position="59"/>
    </location>
</feature>
<evidence type="ECO:0000256" key="5">
    <source>
        <dbReference type="ARBA" id="ARBA00022771"/>
    </source>
</evidence>
<evidence type="ECO:0000256" key="6">
    <source>
        <dbReference type="ARBA" id="ARBA00022833"/>
    </source>
</evidence>
<reference evidence="10 11" key="2">
    <citation type="submission" date="2018-11" db="EMBL/GenBank/DDBJ databases">
        <authorList>
            <consortium name="Pathogen Informatics"/>
        </authorList>
    </citation>
    <scope>NUCLEOTIDE SEQUENCE [LARGE SCALE GENOMIC DNA]</scope>
</reference>
<dbReference type="PANTHER" id="PTHR10131:SF151">
    <property type="entry name" value="TNF RECEPTOR ASSOCIATED FACTOR (TRAF) HOMOLOG"/>
    <property type="match status" value="1"/>
</dbReference>
<protein>
    <submittedName>
        <fullName evidence="12">TRAF-type domain-containing protein</fullName>
    </submittedName>
</protein>